<feature type="transmembrane region" description="Helical" evidence="7">
    <location>
        <begin position="183"/>
        <end position="214"/>
    </location>
</feature>
<gene>
    <name evidence="10" type="ORF">SAMN02746091_01618</name>
</gene>
<dbReference type="PANTHER" id="PTHR30487:SF0">
    <property type="entry name" value="PREPILIN LEADER PEPTIDASE_N-METHYLTRANSFERASE-RELATED"/>
    <property type="match status" value="1"/>
</dbReference>
<evidence type="ECO:0000313" key="11">
    <source>
        <dbReference type="Proteomes" id="UP000184423"/>
    </source>
</evidence>
<evidence type="ECO:0000256" key="6">
    <source>
        <dbReference type="ARBA" id="ARBA00023136"/>
    </source>
</evidence>
<reference evidence="11" key="1">
    <citation type="submission" date="2016-11" db="EMBL/GenBank/DDBJ databases">
        <authorList>
            <person name="Varghese N."/>
            <person name="Submissions S."/>
        </authorList>
    </citation>
    <scope>NUCLEOTIDE SEQUENCE [LARGE SCALE GENOMIC DNA]</scope>
    <source>
        <strain evidence="11">DSM 10124</strain>
    </source>
</reference>
<dbReference type="GO" id="GO:0008168">
    <property type="term" value="F:methyltransferase activity"/>
    <property type="evidence" value="ECO:0007669"/>
    <property type="project" value="UniProtKB-KW"/>
</dbReference>
<keyword evidence="11" id="KW-1185">Reference proteome</keyword>
<feature type="domain" description="Prepilin type IV endopeptidase peptidase" evidence="8">
    <location>
        <begin position="105"/>
        <end position="210"/>
    </location>
</feature>
<feature type="transmembrane region" description="Helical" evidence="7">
    <location>
        <begin position="153"/>
        <end position="171"/>
    </location>
</feature>
<keyword evidence="6 7" id="KW-0472">Membrane</keyword>
<dbReference type="PANTHER" id="PTHR30487">
    <property type="entry name" value="TYPE 4 PREPILIN-LIKE PROTEINS LEADER PEPTIDE-PROCESSING ENZYME"/>
    <property type="match status" value="1"/>
</dbReference>
<feature type="transmembrane region" description="Helical" evidence="7">
    <location>
        <begin position="226"/>
        <end position="249"/>
    </location>
</feature>
<evidence type="ECO:0000256" key="1">
    <source>
        <dbReference type="ARBA" id="ARBA00004651"/>
    </source>
</evidence>
<dbReference type="InterPro" id="IPR000045">
    <property type="entry name" value="Prepilin_IV_endopep_pep"/>
</dbReference>
<dbReference type="GO" id="GO:0032259">
    <property type="term" value="P:methylation"/>
    <property type="evidence" value="ECO:0007669"/>
    <property type="project" value="UniProtKB-KW"/>
</dbReference>
<accession>A0A1M4Y9X9</accession>
<evidence type="ECO:0000256" key="2">
    <source>
        <dbReference type="ARBA" id="ARBA00005801"/>
    </source>
</evidence>
<evidence type="ECO:0000256" key="4">
    <source>
        <dbReference type="ARBA" id="ARBA00022692"/>
    </source>
</evidence>
<evidence type="ECO:0000259" key="8">
    <source>
        <dbReference type="Pfam" id="PF01478"/>
    </source>
</evidence>
<name>A0A1M4Y9X9_9CLOT</name>
<dbReference type="InterPro" id="IPR050882">
    <property type="entry name" value="Prepilin_peptidase/N-MTase"/>
</dbReference>
<feature type="transmembrane region" description="Helical" evidence="7">
    <location>
        <begin position="98"/>
        <end position="116"/>
    </location>
</feature>
<dbReference type="Proteomes" id="UP000184423">
    <property type="component" value="Unassembled WGS sequence"/>
</dbReference>
<evidence type="ECO:0000259" key="9">
    <source>
        <dbReference type="Pfam" id="PF06750"/>
    </source>
</evidence>
<dbReference type="GO" id="GO:0005886">
    <property type="term" value="C:plasma membrane"/>
    <property type="evidence" value="ECO:0007669"/>
    <property type="project" value="UniProtKB-SubCell"/>
</dbReference>
<comment type="subcellular location">
    <subcellularLocation>
        <location evidence="1">Cell membrane</location>
        <topology evidence="1">Multi-pass membrane protein</topology>
    </subcellularLocation>
</comment>
<comment type="similarity">
    <text evidence="2">Belongs to the peptidase A24 family.</text>
</comment>
<dbReference type="EMBL" id="FQVG01000029">
    <property type="protein sequence ID" value="SHF02510.1"/>
    <property type="molecule type" value="Genomic_DNA"/>
</dbReference>
<dbReference type="Gene3D" id="1.20.120.1220">
    <property type="match status" value="1"/>
</dbReference>
<keyword evidence="10" id="KW-0808">Transferase</keyword>
<dbReference type="GO" id="GO:0004190">
    <property type="term" value="F:aspartic-type endopeptidase activity"/>
    <property type="evidence" value="ECO:0007669"/>
    <property type="project" value="InterPro"/>
</dbReference>
<protein>
    <submittedName>
        <fullName evidence="10">Leader peptidase (Prepilin peptidase) / N-methyltransferase</fullName>
    </submittedName>
</protein>
<keyword evidence="10" id="KW-0489">Methyltransferase</keyword>
<dbReference type="RefSeq" id="WP_027308297.1">
    <property type="nucleotide sequence ID" value="NZ_FQVG01000029.1"/>
</dbReference>
<feature type="transmembrane region" description="Helical" evidence="7">
    <location>
        <begin position="6"/>
        <end position="25"/>
    </location>
</feature>
<organism evidence="10 11">
    <name type="scientific">Caloramator proteoclasticus DSM 10124</name>
    <dbReference type="NCBI Taxonomy" id="1121262"/>
    <lineage>
        <taxon>Bacteria</taxon>
        <taxon>Bacillati</taxon>
        <taxon>Bacillota</taxon>
        <taxon>Clostridia</taxon>
        <taxon>Eubacteriales</taxon>
        <taxon>Clostridiaceae</taxon>
        <taxon>Caloramator</taxon>
    </lineage>
</organism>
<dbReference type="AlphaFoldDB" id="A0A1M4Y9X9"/>
<dbReference type="Pfam" id="PF01478">
    <property type="entry name" value="Peptidase_A24"/>
    <property type="match status" value="1"/>
</dbReference>
<evidence type="ECO:0000256" key="5">
    <source>
        <dbReference type="ARBA" id="ARBA00022989"/>
    </source>
</evidence>
<sequence>METTYFIFSIIFGLIIGSFLNVCIYRIPREESIAYPPSHCTNCGYKLRWYDLIPVISYVILKGRCRSCRQRISIIYPIIEIMTAILFGVLYIKFGISIAFFKYAVLFCFLIVIGTIDYLTQDVYFNTTLMGILFGIFFVILEKYYLNIPIKSSILGGLLGALFIGAIVFLTKAMGEGDIEICLLCGIYLGFINTFLMLLLSFIIGGVVGLLLILFKIKGRKDYIPFGPFISLATIIVVLFGDVIINWYISLF</sequence>
<keyword evidence="5 7" id="KW-1133">Transmembrane helix</keyword>
<keyword evidence="3" id="KW-1003">Cell membrane</keyword>
<keyword evidence="4 7" id="KW-0812">Transmembrane</keyword>
<evidence type="ECO:0000313" key="10">
    <source>
        <dbReference type="EMBL" id="SHF02510.1"/>
    </source>
</evidence>
<evidence type="ECO:0000256" key="3">
    <source>
        <dbReference type="ARBA" id="ARBA00022475"/>
    </source>
</evidence>
<proteinExistence type="inferred from homology"/>
<feature type="transmembrane region" description="Helical" evidence="7">
    <location>
        <begin position="74"/>
        <end position="92"/>
    </location>
</feature>
<dbReference type="InterPro" id="IPR010627">
    <property type="entry name" value="Prepilin_pept_A24_N"/>
</dbReference>
<dbReference type="GO" id="GO:0006465">
    <property type="term" value="P:signal peptide processing"/>
    <property type="evidence" value="ECO:0007669"/>
    <property type="project" value="TreeGrafter"/>
</dbReference>
<feature type="domain" description="Prepilin peptidase A24 N-terminal" evidence="9">
    <location>
        <begin position="11"/>
        <end position="94"/>
    </location>
</feature>
<evidence type="ECO:0000256" key="7">
    <source>
        <dbReference type="SAM" id="Phobius"/>
    </source>
</evidence>
<feature type="transmembrane region" description="Helical" evidence="7">
    <location>
        <begin position="123"/>
        <end position="141"/>
    </location>
</feature>
<dbReference type="Pfam" id="PF06750">
    <property type="entry name" value="A24_N_bact"/>
    <property type="match status" value="1"/>
</dbReference>